<evidence type="ECO:0000313" key="1">
    <source>
        <dbReference type="EMBL" id="KAJ8670261.1"/>
    </source>
</evidence>
<dbReference type="EMBL" id="CM056743">
    <property type="protein sequence ID" value="KAJ8670261.1"/>
    <property type="molecule type" value="Genomic_DNA"/>
</dbReference>
<comment type="caution">
    <text evidence="1">The sequence shown here is derived from an EMBL/GenBank/DDBJ whole genome shotgun (WGS) entry which is preliminary data.</text>
</comment>
<reference evidence="1" key="1">
    <citation type="submission" date="2023-04" db="EMBL/GenBank/DDBJ databases">
        <title>A chromosome-level genome assembly of the parasitoid wasp Eretmocerus hayati.</title>
        <authorList>
            <person name="Zhong Y."/>
            <person name="Liu S."/>
            <person name="Liu Y."/>
        </authorList>
    </citation>
    <scope>NUCLEOTIDE SEQUENCE</scope>
    <source>
        <strain evidence="1">ZJU_SS_LIU_2023</strain>
    </source>
</reference>
<protein>
    <submittedName>
        <fullName evidence="1">Uncharacterized protein</fullName>
    </submittedName>
</protein>
<name>A0ACC2NH60_9HYME</name>
<sequence>MYLFGNDSLAGQYGGHGSYNQNAGRLAGYPAVIPGGIQQQVPFGSSYGSTHGGSYQGSYQGPYQGPYQSTHQVPFGVQVVSGAQIPAGGYGHGAPGGIGGIHG</sequence>
<evidence type="ECO:0000313" key="2">
    <source>
        <dbReference type="Proteomes" id="UP001239111"/>
    </source>
</evidence>
<organism evidence="1 2">
    <name type="scientific">Eretmocerus hayati</name>
    <dbReference type="NCBI Taxonomy" id="131215"/>
    <lineage>
        <taxon>Eukaryota</taxon>
        <taxon>Metazoa</taxon>
        <taxon>Ecdysozoa</taxon>
        <taxon>Arthropoda</taxon>
        <taxon>Hexapoda</taxon>
        <taxon>Insecta</taxon>
        <taxon>Pterygota</taxon>
        <taxon>Neoptera</taxon>
        <taxon>Endopterygota</taxon>
        <taxon>Hymenoptera</taxon>
        <taxon>Apocrita</taxon>
        <taxon>Proctotrupomorpha</taxon>
        <taxon>Chalcidoidea</taxon>
        <taxon>Aphelinidae</taxon>
        <taxon>Aphelininae</taxon>
        <taxon>Eretmocerus</taxon>
    </lineage>
</organism>
<keyword evidence="2" id="KW-1185">Reference proteome</keyword>
<accession>A0ACC2NH60</accession>
<proteinExistence type="predicted"/>
<dbReference type="Proteomes" id="UP001239111">
    <property type="component" value="Chromosome 3"/>
</dbReference>
<gene>
    <name evidence="1" type="ORF">QAD02_001520</name>
</gene>